<accession>A0ABQ0LV08</accession>
<sequence>MGKSTHIQVLEGVVCRVTCNISVDFSKPVLGPGGTQPTVHAPDYPSAFPRTTLSTPGPTTSLRVTTHPATGAAFQPGRHCPFPRSSSAFTIAARTTMVIALCHRSPPLPRGARDDHGCWPVRTRSSTVHVAGSYALHYGKPRLRLETHGAWDETPDVVFWATVGQTPRPSRSRTRDPQPIPASSLPSIVSGSRIPAQLGATTNFLAVVAYTPGGYVVYVEVRLHRLAVVTGHWNGTLAVYPQAEPKSCSGTTRPSFVPTCLDLTHNCVRRHDYERLRSRVLMRAGGGVRDWHCAAPSAGRKQSERLSSFGASSHSFFHGLPSSALTIP</sequence>
<dbReference type="EMBL" id="DF848812">
    <property type="protein sequence ID" value="GAT54935.1"/>
    <property type="molecule type" value="Genomic_DNA"/>
</dbReference>
<gene>
    <name evidence="2" type="ORF">MCHLO_11753</name>
</gene>
<proteinExistence type="predicted"/>
<feature type="region of interest" description="Disordered" evidence="1">
    <location>
        <begin position="165"/>
        <end position="186"/>
    </location>
</feature>
<dbReference type="Proteomes" id="UP000815677">
    <property type="component" value="Unassembled WGS sequence"/>
</dbReference>
<keyword evidence="3" id="KW-1185">Reference proteome</keyword>
<evidence type="ECO:0000313" key="2">
    <source>
        <dbReference type="EMBL" id="GAT54935.1"/>
    </source>
</evidence>
<name>A0ABQ0LV08_MYCCL</name>
<protein>
    <submittedName>
        <fullName evidence="2">Uncharacterized protein</fullName>
    </submittedName>
</protein>
<evidence type="ECO:0000256" key="1">
    <source>
        <dbReference type="SAM" id="MobiDB-lite"/>
    </source>
</evidence>
<organism evidence="2 3">
    <name type="scientific">Mycena chlorophos</name>
    <name type="common">Agaric fungus</name>
    <name type="synonym">Agaricus chlorophos</name>
    <dbReference type="NCBI Taxonomy" id="658473"/>
    <lineage>
        <taxon>Eukaryota</taxon>
        <taxon>Fungi</taxon>
        <taxon>Dikarya</taxon>
        <taxon>Basidiomycota</taxon>
        <taxon>Agaricomycotina</taxon>
        <taxon>Agaricomycetes</taxon>
        <taxon>Agaricomycetidae</taxon>
        <taxon>Agaricales</taxon>
        <taxon>Marasmiineae</taxon>
        <taxon>Mycenaceae</taxon>
        <taxon>Mycena</taxon>
    </lineage>
</organism>
<reference evidence="2" key="1">
    <citation type="submission" date="2014-09" db="EMBL/GenBank/DDBJ databases">
        <title>Genome sequence of the luminous mushroom Mycena chlorophos for searching fungal bioluminescence genes.</title>
        <authorList>
            <person name="Tanaka Y."/>
            <person name="Kasuga D."/>
            <person name="Oba Y."/>
            <person name="Hase S."/>
            <person name="Sato K."/>
            <person name="Oba Y."/>
            <person name="Sakakibara Y."/>
        </authorList>
    </citation>
    <scope>NUCLEOTIDE SEQUENCE</scope>
</reference>
<evidence type="ECO:0000313" key="3">
    <source>
        <dbReference type="Proteomes" id="UP000815677"/>
    </source>
</evidence>